<dbReference type="Gene3D" id="1.10.8.730">
    <property type="match status" value="1"/>
</dbReference>
<protein>
    <submittedName>
        <fullName evidence="4">Type IV secretory pathway VirB4 component-like protein</fullName>
    </submittedName>
</protein>
<dbReference type="CDD" id="cd01127">
    <property type="entry name" value="TrwB_TraG_TraD_VirD4"/>
    <property type="match status" value="1"/>
</dbReference>
<feature type="region of interest" description="Disordered" evidence="1">
    <location>
        <begin position="102"/>
        <end position="166"/>
    </location>
</feature>
<feature type="transmembrane region" description="Helical" evidence="2">
    <location>
        <begin position="32"/>
        <end position="52"/>
    </location>
</feature>
<proteinExistence type="predicted"/>
<dbReference type="Gene3D" id="3.40.50.300">
    <property type="entry name" value="P-loop containing nucleotide triphosphate hydrolases"/>
    <property type="match status" value="1"/>
</dbReference>
<keyword evidence="2" id="KW-0812">Transmembrane</keyword>
<feature type="compositionally biased region" description="Basic residues" evidence="1">
    <location>
        <begin position="209"/>
        <end position="222"/>
    </location>
</feature>
<accession>A0A2X2W924</accession>
<gene>
    <name evidence="4" type="ORF">NCTC11224_01504</name>
</gene>
<dbReference type="SUPFAM" id="SSF52540">
    <property type="entry name" value="P-loop containing nucleoside triphosphate hydrolases"/>
    <property type="match status" value="1"/>
</dbReference>
<dbReference type="PANTHER" id="PTHR30121">
    <property type="entry name" value="UNCHARACTERIZED PROTEIN YJGR-RELATED"/>
    <property type="match status" value="1"/>
</dbReference>
<evidence type="ECO:0000313" key="4">
    <source>
        <dbReference type="EMBL" id="SQB10190.1"/>
    </source>
</evidence>
<keyword evidence="2" id="KW-1133">Transmembrane helix</keyword>
<evidence type="ECO:0000259" key="3">
    <source>
        <dbReference type="Pfam" id="PF19044"/>
    </source>
</evidence>
<dbReference type="Proteomes" id="UP000251853">
    <property type="component" value="Unassembled WGS sequence"/>
</dbReference>
<dbReference type="EMBL" id="UAVW01000003">
    <property type="protein sequence ID" value="SQB10190.1"/>
    <property type="molecule type" value="Genomic_DNA"/>
</dbReference>
<dbReference type="InterPro" id="IPR027417">
    <property type="entry name" value="P-loop_NTPase"/>
</dbReference>
<dbReference type="Pfam" id="PF19044">
    <property type="entry name" value="P-loop_TraG"/>
    <property type="match status" value="1"/>
</dbReference>
<evidence type="ECO:0000313" key="5">
    <source>
        <dbReference type="Proteomes" id="UP000251853"/>
    </source>
</evidence>
<sequence length="1069" mass="120789">MNNQNDHDTYIIPPNFIDTGTFFGGMFKARNVIEAGILAAATGLPIFLFLPFSLTARIIVLCLTALPLALFALIGVSGESLSSFLVIFLKYIKNRRIVGGGEEQEGRQNTTAVKRNKKSNRKENAASGEKAVSNDADQNQRSVRKDNSQKNSSVGNISGWHRKGEDDFPAEFDQIKGYEIRQKLRPKQASKKQAAKSQSRKPAQTGKNPSHHQKQKRASVKSRRADMRKPERKKNPAQKKILRTQEPLFTFLNPVAEYLPITKVENGIIYTKDHRYVKVVEVIPINFLLRSAREQRSIIYSFVSYLKISPVKLQFKVLTRRADISRHIDTVRREMSQETNEQCRLMQEDYLQFIQQIGSREAVTRRFFLIFEYEPWSGNRRTDEEGEAVGSLQSAVHTASNYLRQCGNEVIVPDNEDEFTIDVLYNLLCRNESAVKPLPVRAKEVVAQYLANGRESETDHIPAGEFISPESIDFTHGRYICIDGLYYAYLLIPSDGYKTQVPAGWLSLMVNAGDGIDLDMFLSRQPKEHIIQKVGQQLRINRSRIKDASDTNTDFDDIDSAIRSGYFLKEGLANNEDFYFMNLLVTITAPNEEDLEWKVSEMKKLLLSQDMRAVSCHFREEQAFLTSLPLVSVEKGLYERSKRNLLTGGAASCYPFTSYEMCDDNGILLGVNKYNSSLIIVDIFNSAVYKNANMAILGTSGAGKTFTMQLMALRMRRKGIPIFIIAPLKGHEFHRACANVGGEFIQISPASPHCINVMEIRQVDRTVNELLDGPGIQLSELAEKIQRLHIFFSLLIPDITHEERQLLDEALIRTYNKKGITHDNVSLTDPENPQCYKEMPVLGDLYEILKKSAPTRRLANILNRLVGGSASTFNQQTNVSLDNRYTVLDISSLTGDLLTVGMFVALDFVWDRAKEDRTEEKTIFIDECWQLLSGAGATGTRLAGDFVLEIFKTIRGYGGSAVCASQDLNDFFNLDEGRFGKGIINNSKTKIILNLEDDEAMRVQSTLHLSDAEIMEVTHFERGNGLISTNNNNIMVEFKASPLEKDLITTDRRELKNIVERMRQQNVTG</sequence>
<dbReference type="RefSeq" id="WP_112481679.1">
    <property type="nucleotide sequence ID" value="NZ_JAIWZC010000001.1"/>
</dbReference>
<evidence type="ECO:0000256" key="1">
    <source>
        <dbReference type="SAM" id="MobiDB-lite"/>
    </source>
</evidence>
<reference evidence="4 5" key="1">
    <citation type="submission" date="2018-06" db="EMBL/GenBank/DDBJ databases">
        <authorList>
            <consortium name="Pathogen Informatics"/>
            <person name="Doyle S."/>
        </authorList>
    </citation>
    <scope>NUCLEOTIDE SEQUENCE [LARGE SCALE GENOMIC DNA]</scope>
    <source>
        <strain evidence="4 5">NCTC11224</strain>
    </source>
</reference>
<feature type="transmembrane region" description="Helical" evidence="2">
    <location>
        <begin position="58"/>
        <end position="89"/>
    </location>
</feature>
<dbReference type="AlphaFoldDB" id="A0A2X2W924"/>
<feature type="domain" description="TraG P-loop" evidence="3">
    <location>
        <begin position="874"/>
        <end position="1025"/>
    </location>
</feature>
<keyword evidence="5" id="KW-1185">Reference proteome</keyword>
<feature type="compositionally biased region" description="Low complexity" evidence="1">
    <location>
        <begin position="195"/>
        <end position="204"/>
    </location>
</feature>
<organism evidence="4 5">
    <name type="scientific">Enterocloster clostridioformis</name>
    <dbReference type="NCBI Taxonomy" id="1531"/>
    <lineage>
        <taxon>Bacteria</taxon>
        <taxon>Bacillati</taxon>
        <taxon>Bacillota</taxon>
        <taxon>Clostridia</taxon>
        <taxon>Lachnospirales</taxon>
        <taxon>Lachnospiraceae</taxon>
        <taxon>Enterocloster</taxon>
    </lineage>
</organism>
<keyword evidence="2" id="KW-0472">Membrane</keyword>
<dbReference type="InterPro" id="IPR043964">
    <property type="entry name" value="P-loop_TraG"/>
</dbReference>
<dbReference type="PANTHER" id="PTHR30121:SF6">
    <property type="entry name" value="SLR6007 PROTEIN"/>
    <property type="match status" value="1"/>
</dbReference>
<name>A0A2X2W924_9FIRM</name>
<feature type="compositionally biased region" description="Basic residues" evidence="1">
    <location>
        <begin position="183"/>
        <end position="194"/>
    </location>
</feature>
<dbReference type="InterPro" id="IPR051162">
    <property type="entry name" value="T4SS_component"/>
</dbReference>
<feature type="region of interest" description="Disordered" evidence="1">
    <location>
        <begin position="179"/>
        <end position="238"/>
    </location>
</feature>
<evidence type="ECO:0000256" key="2">
    <source>
        <dbReference type="SAM" id="Phobius"/>
    </source>
</evidence>